<feature type="region of interest" description="Disordered" evidence="1">
    <location>
        <begin position="1"/>
        <end position="87"/>
    </location>
</feature>
<dbReference type="AlphaFoldDB" id="A0A0M3HY20"/>
<feature type="compositionally biased region" description="Polar residues" evidence="1">
    <location>
        <begin position="1"/>
        <end position="18"/>
    </location>
</feature>
<evidence type="ECO:0000313" key="2">
    <source>
        <dbReference type="Proteomes" id="UP000036681"/>
    </source>
</evidence>
<feature type="compositionally biased region" description="Basic and acidic residues" evidence="1">
    <location>
        <begin position="45"/>
        <end position="64"/>
    </location>
</feature>
<accession>A0A0M3HY20</accession>
<feature type="compositionally biased region" description="Polar residues" evidence="1">
    <location>
        <begin position="74"/>
        <end position="87"/>
    </location>
</feature>
<feature type="compositionally biased region" description="Basic and acidic residues" evidence="1">
    <location>
        <begin position="19"/>
        <end position="36"/>
    </location>
</feature>
<proteinExistence type="predicted"/>
<evidence type="ECO:0000256" key="1">
    <source>
        <dbReference type="SAM" id="MobiDB-lite"/>
    </source>
</evidence>
<evidence type="ECO:0000313" key="3">
    <source>
        <dbReference type="WBParaSite" id="ALUE_0000833701-mRNA-1"/>
    </source>
</evidence>
<protein>
    <submittedName>
        <fullName evidence="3">Uncharacterized protein</fullName>
    </submittedName>
</protein>
<sequence length="87" mass="10178">MRAGRQTQTRPDGQSLTDRSADGERQTHTDGQTDKRAGRHRKTDRHREKDRDRQRNRHKTDVKMRIGRQRGGETDQTQPDGQSLTDR</sequence>
<name>A0A0M3HY20_ASCLU</name>
<reference evidence="3" key="1">
    <citation type="submission" date="2017-02" db="UniProtKB">
        <authorList>
            <consortium name="WormBaseParasite"/>
        </authorList>
    </citation>
    <scope>IDENTIFICATION</scope>
</reference>
<dbReference type="Proteomes" id="UP000036681">
    <property type="component" value="Unplaced"/>
</dbReference>
<keyword evidence="2" id="KW-1185">Reference proteome</keyword>
<organism evidence="2 3">
    <name type="scientific">Ascaris lumbricoides</name>
    <name type="common">Giant roundworm</name>
    <dbReference type="NCBI Taxonomy" id="6252"/>
    <lineage>
        <taxon>Eukaryota</taxon>
        <taxon>Metazoa</taxon>
        <taxon>Ecdysozoa</taxon>
        <taxon>Nematoda</taxon>
        <taxon>Chromadorea</taxon>
        <taxon>Rhabditida</taxon>
        <taxon>Spirurina</taxon>
        <taxon>Ascaridomorpha</taxon>
        <taxon>Ascaridoidea</taxon>
        <taxon>Ascarididae</taxon>
        <taxon>Ascaris</taxon>
    </lineage>
</organism>
<dbReference type="WBParaSite" id="ALUE_0000833701-mRNA-1">
    <property type="protein sequence ID" value="ALUE_0000833701-mRNA-1"/>
    <property type="gene ID" value="ALUE_0000833701"/>
</dbReference>